<evidence type="ECO:0000313" key="2">
    <source>
        <dbReference type="EMBL" id="KAK3909625.1"/>
    </source>
</evidence>
<keyword evidence="2" id="KW-0436">Ligase</keyword>
<reference evidence="2" key="1">
    <citation type="submission" date="2021-07" db="EMBL/GenBank/DDBJ databases">
        <authorList>
            <person name="Catto M.A."/>
            <person name="Jacobson A."/>
            <person name="Kennedy G."/>
            <person name="Labadie P."/>
            <person name="Hunt B.G."/>
            <person name="Srinivasan R."/>
        </authorList>
    </citation>
    <scope>NUCLEOTIDE SEQUENCE</scope>
    <source>
        <strain evidence="2">PL_HMW_Pooled</strain>
        <tissue evidence="2">Head</tissue>
    </source>
</reference>
<dbReference type="InterPro" id="IPR046700">
    <property type="entry name" value="DUF6570"/>
</dbReference>
<dbReference type="EMBL" id="JAHWGI010000107">
    <property type="protein sequence ID" value="KAK3909625.1"/>
    <property type="molecule type" value="Genomic_DNA"/>
</dbReference>
<dbReference type="Pfam" id="PF20209">
    <property type="entry name" value="DUF6570"/>
    <property type="match status" value="1"/>
</dbReference>
<accession>A0AAE1GUJ5</accession>
<protein>
    <submittedName>
        <fullName evidence="2">Glycine--tRNA ligase beta subunit</fullName>
    </submittedName>
</protein>
<evidence type="ECO:0000259" key="1">
    <source>
        <dbReference type="Pfam" id="PF20209"/>
    </source>
</evidence>
<name>A0AAE1GUJ5_9NEOP</name>
<organism evidence="2 3">
    <name type="scientific">Frankliniella fusca</name>
    <dbReference type="NCBI Taxonomy" id="407009"/>
    <lineage>
        <taxon>Eukaryota</taxon>
        <taxon>Metazoa</taxon>
        <taxon>Ecdysozoa</taxon>
        <taxon>Arthropoda</taxon>
        <taxon>Hexapoda</taxon>
        <taxon>Insecta</taxon>
        <taxon>Pterygota</taxon>
        <taxon>Neoptera</taxon>
        <taxon>Paraneoptera</taxon>
        <taxon>Thysanoptera</taxon>
        <taxon>Terebrantia</taxon>
        <taxon>Thripoidea</taxon>
        <taxon>Thripidae</taxon>
        <taxon>Frankliniella</taxon>
    </lineage>
</organism>
<dbReference type="Proteomes" id="UP001219518">
    <property type="component" value="Unassembled WGS sequence"/>
</dbReference>
<dbReference type="AlphaFoldDB" id="A0AAE1GUJ5"/>
<keyword evidence="3" id="KW-1185">Reference proteome</keyword>
<gene>
    <name evidence="2" type="ORF">KUF71_003981</name>
</gene>
<sequence length="217" mass="24546">MTQKDSQQKCRFAELELDEKVPIELQYLTYIEEQLIAKIHPIVSVVKLKGHQLGYNGNIINYPQDVKRFAEKLPHKVTDLSCVLTIRASKGLKPVDFQVRAKVILKYLTPTWPFLPEDGNVFDLVQGFEINTEEEPADASLPNTIPTEDNIEQEEEIYESGSPIMVKAASADQINSLLSWPSISDKPINEFEHDSSIVQAFPCLFPTSKGRLKFGKN</sequence>
<feature type="domain" description="DUF6570" evidence="1">
    <location>
        <begin position="20"/>
        <end position="107"/>
    </location>
</feature>
<proteinExistence type="predicted"/>
<comment type="caution">
    <text evidence="2">The sequence shown here is derived from an EMBL/GenBank/DDBJ whole genome shotgun (WGS) entry which is preliminary data.</text>
</comment>
<dbReference type="GO" id="GO:0016874">
    <property type="term" value="F:ligase activity"/>
    <property type="evidence" value="ECO:0007669"/>
    <property type="project" value="UniProtKB-KW"/>
</dbReference>
<reference evidence="2" key="2">
    <citation type="journal article" date="2023" name="BMC Genomics">
        <title>Pest status, molecular evolution, and epigenetic factors derived from the genome assembly of Frankliniella fusca, a thysanopteran phytovirus vector.</title>
        <authorList>
            <person name="Catto M.A."/>
            <person name="Labadie P.E."/>
            <person name="Jacobson A.L."/>
            <person name="Kennedy G.G."/>
            <person name="Srinivasan R."/>
            <person name="Hunt B.G."/>
        </authorList>
    </citation>
    <scope>NUCLEOTIDE SEQUENCE</scope>
    <source>
        <strain evidence="2">PL_HMW_Pooled</strain>
    </source>
</reference>
<evidence type="ECO:0000313" key="3">
    <source>
        <dbReference type="Proteomes" id="UP001219518"/>
    </source>
</evidence>